<evidence type="ECO:0000256" key="1">
    <source>
        <dbReference type="ARBA" id="ARBA00022527"/>
    </source>
</evidence>
<dbReference type="OrthoDB" id="998752at2759"/>
<dbReference type="GO" id="GO:0005524">
    <property type="term" value="F:ATP binding"/>
    <property type="evidence" value="ECO:0007669"/>
    <property type="project" value="UniProtKB-KW"/>
</dbReference>
<proteinExistence type="predicted"/>
<evidence type="ECO:0000256" key="2">
    <source>
        <dbReference type="ARBA" id="ARBA00022679"/>
    </source>
</evidence>
<dbReference type="PANTHER" id="PTHR27002">
    <property type="entry name" value="RECEPTOR-LIKE SERINE/THREONINE-PROTEIN KINASE SD1-8"/>
    <property type="match status" value="1"/>
</dbReference>
<protein>
    <submittedName>
        <fullName evidence="6">Serine/threonine kinase</fullName>
    </submittedName>
</protein>
<dbReference type="AlphaFoldDB" id="A0A5B6WZ40"/>
<dbReference type="EMBL" id="SMMG02000001">
    <property type="protein sequence ID" value="KAA3486768.1"/>
    <property type="molecule type" value="Genomic_DNA"/>
</dbReference>
<dbReference type="GO" id="GO:0004674">
    <property type="term" value="F:protein serine/threonine kinase activity"/>
    <property type="evidence" value="ECO:0007669"/>
    <property type="project" value="UniProtKB-KW"/>
</dbReference>
<reference evidence="7" key="1">
    <citation type="journal article" date="2019" name="Plant Biotechnol. J.">
        <title>Genome sequencing of the Australian wild diploid species Gossypium australe highlights disease resistance and delayed gland morphogenesis.</title>
        <authorList>
            <person name="Cai Y."/>
            <person name="Cai X."/>
            <person name="Wang Q."/>
            <person name="Wang P."/>
            <person name="Zhang Y."/>
            <person name="Cai C."/>
            <person name="Xu Y."/>
            <person name="Wang K."/>
            <person name="Zhou Z."/>
            <person name="Wang C."/>
            <person name="Geng S."/>
            <person name="Li B."/>
            <person name="Dong Q."/>
            <person name="Hou Y."/>
            <person name="Wang H."/>
            <person name="Ai P."/>
            <person name="Liu Z."/>
            <person name="Yi F."/>
            <person name="Sun M."/>
            <person name="An G."/>
            <person name="Cheng J."/>
            <person name="Zhang Y."/>
            <person name="Shi Q."/>
            <person name="Xie Y."/>
            <person name="Shi X."/>
            <person name="Chang Y."/>
            <person name="Huang F."/>
            <person name="Chen Y."/>
            <person name="Hong S."/>
            <person name="Mi L."/>
            <person name="Sun Q."/>
            <person name="Zhang L."/>
            <person name="Zhou B."/>
            <person name="Peng R."/>
            <person name="Zhang X."/>
            <person name="Liu F."/>
        </authorList>
    </citation>
    <scope>NUCLEOTIDE SEQUENCE [LARGE SCALE GENOMIC DNA]</scope>
    <source>
        <strain evidence="7">cv. PA1801</strain>
    </source>
</reference>
<dbReference type="Proteomes" id="UP000325315">
    <property type="component" value="Unassembled WGS sequence"/>
</dbReference>
<evidence type="ECO:0000256" key="3">
    <source>
        <dbReference type="ARBA" id="ARBA00022741"/>
    </source>
</evidence>
<comment type="caution">
    <text evidence="6">The sequence shown here is derived from an EMBL/GenBank/DDBJ whole genome shotgun (WGS) entry which is preliminary data.</text>
</comment>
<keyword evidence="2" id="KW-0808">Transferase</keyword>
<evidence type="ECO:0000256" key="5">
    <source>
        <dbReference type="ARBA" id="ARBA00022840"/>
    </source>
</evidence>
<organism evidence="6 7">
    <name type="scientific">Gossypium australe</name>
    <dbReference type="NCBI Taxonomy" id="47621"/>
    <lineage>
        <taxon>Eukaryota</taxon>
        <taxon>Viridiplantae</taxon>
        <taxon>Streptophyta</taxon>
        <taxon>Embryophyta</taxon>
        <taxon>Tracheophyta</taxon>
        <taxon>Spermatophyta</taxon>
        <taxon>Magnoliopsida</taxon>
        <taxon>eudicotyledons</taxon>
        <taxon>Gunneridae</taxon>
        <taxon>Pentapetalae</taxon>
        <taxon>rosids</taxon>
        <taxon>malvids</taxon>
        <taxon>Malvales</taxon>
        <taxon>Malvaceae</taxon>
        <taxon>Malvoideae</taxon>
        <taxon>Gossypium</taxon>
    </lineage>
</organism>
<keyword evidence="4 6" id="KW-0418">Kinase</keyword>
<evidence type="ECO:0000313" key="7">
    <source>
        <dbReference type="Proteomes" id="UP000325315"/>
    </source>
</evidence>
<keyword evidence="5" id="KW-0067">ATP-binding</keyword>
<evidence type="ECO:0000256" key="4">
    <source>
        <dbReference type="ARBA" id="ARBA00022777"/>
    </source>
</evidence>
<keyword evidence="3" id="KW-0547">Nucleotide-binding</keyword>
<keyword evidence="1" id="KW-0723">Serine/threonine-protein kinase</keyword>
<keyword evidence="7" id="KW-1185">Reference proteome</keyword>
<accession>A0A5B6WZ40</accession>
<name>A0A5B6WZ40_9ROSI</name>
<dbReference type="GO" id="GO:0005886">
    <property type="term" value="C:plasma membrane"/>
    <property type="evidence" value="ECO:0007669"/>
    <property type="project" value="TreeGrafter"/>
</dbReference>
<sequence length="102" mass="11507">MFDQMYSSVCLAWRLFGEGKSMELVASIIRGTCIPSETLRSVHVGLLMREQSPEDRPNMANIVLMLGSRRPLPNPKQPGFFTERDFVECTSSSSNAHKIFNI</sequence>
<evidence type="ECO:0000313" key="6">
    <source>
        <dbReference type="EMBL" id="KAA3486768.1"/>
    </source>
</evidence>
<dbReference type="PANTHER" id="PTHR27002:SF1039">
    <property type="entry name" value="NON-SPECIFIC SERINE_THREONINE PROTEIN KINASE"/>
    <property type="match status" value="1"/>
</dbReference>
<gene>
    <name evidence="6" type="ORF">EPI10_030644</name>
</gene>